<evidence type="ECO:0000259" key="6">
    <source>
        <dbReference type="Pfam" id="PF13205"/>
    </source>
</evidence>
<dbReference type="SUPFAM" id="SSF81296">
    <property type="entry name" value="E set domains"/>
    <property type="match status" value="4"/>
</dbReference>
<keyword evidence="4" id="KW-1133">Transmembrane helix</keyword>
<evidence type="ECO:0000313" key="8">
    <source>
        <dbReference type="Proteomes" id="UP000033930"/>
    </source>
</evidence>
<gene>
    <name evidence="7" type="ORF">UU50_C0010G0013</name>
</gene>
<protein>
    <submittedName>
        <fullName evidence="7">Seg</fullName>
    </submittedName>
</protein>
<evidence type="ECO:0000256" key="1">
    <source>
        <dbReference type="ARBA" id="ARBA00022729"/>
    </source>
</evidence>
<evidence type="ECO:0000256" key="2">
    <source>
        <dbReference type="ARBA" id="ARBA00022737"/>
    </source>
</evidence>
<feature type="domain" description="IPT/TIG" evidence="5">
    <location>
        <begin position="522"/>
        <end position="597"/>
    </location>
</feature>
<dbReference type="Pfam" id="PF13205">
    <property type="entry name" value="Big_5"/>
    <property type="match status" value="1"/>
</dbReference>
<dbReference type="Gene3D" id="3.40.50.410">
    <property type="entry name" value="von Willebrand factor, type A domain"/>
    <property type="match status" value="1"/>
</dbReference>
<reference evidence="7 8" key="1">
    <citation type="journal article" date="2015" name="Nature">
        <title>rRNA introns, odd ribosomes, and small enigmatic genomes across a large radiation of phyla.</title>
        <authorList>
            <person name="Brown C.T."/>
            <person name="Hug L.A."/>
            <person name="Thomas B.C."/>
            <person name="Sharon I."/>
            <person name="Castelle C.J."/>
            <person name="Singh A."/>
            <person name="Wilkins M.J."/>
            <person name="Williams K.H."/>
            <person name="Banfield J.F."/>
        </authorList>
    </citation>
    <scope>NUCLEOTIDE SEQUENCE [LARGE SCALE GENOMIC DNA]</scope>
</reference>
<evidence type="ECO:0000313" key="7">
    <source>
        <dbReference type="EMBL" id="KKR99118.1"/>
    </source>
</evidence>
<organism evidence="7 8">
    <name type="scientific">Candidatus Uhrbacteria bacterium GW2011_GWC1_41_20</name>
    <dbReference type="NCBI Taxonomy" id="1618983"/>
    <lineage>
        <taxon>Bacteria</taxon>
        <taxon>Candidatus Uhriibacteriota</taxon>
    </lineage>
</organism>
<dbReference type="Proteomes" id="UP000033930">
    <property type="component" value="Unassembled WGS sequence"/>
</dbReference>
<comment type="caution">
    <text evidence="7">The sequence shown here is derived from an EMBL/GenBank/DDBJ whole genome shotgun (WGS) entry which is preliminary data.</text>
</comment>
<keyword evidence="3" id="KW-1015">Disulfide bond</keyword>
<dbReference type="SUPFAM" id="SSF53300">
    <property type="entry name" value="vWA-like"/>
    <property type="match status" value="1"/>
</dbReference>
<keyword evidence="4" id="KW-0812">Transmembrane</keyword>
<feature type="transmembrane region" description="Helical" evidence="4">
    <location>
        <begin position="99"/>
        <end position="121"/>
    </location>
</feature>
<dbReference type="Pfam" id="PF13948">
    <property type="entry name" value="DUF4215"/>
    <property type="match status" value="1"/>
</dbReference>
<name>A0A0G0VE24_9BACT</name>
<evidence type="ECO:0000256" key="4">
    <source>
        <dbReference type="SAM" id="Phobius"/>
    </source>
</evidence>
<accession>A0A0G0VE24</accession>
<proteinExistence type="predicted"/>
<dbReference type="InterPro" id="IPR043993">
    <property type="entry name" value="T4SS_pilin"/>
</dbReference>
<dbReference type="EMBL" id="LCAW01000010">
    <property type="protein sequence ID" value="KKR99118.1"/>
    <property type="molecule type" value="Genomic_DNA"/>
</dbReference>
<feature type="domain" description="IPT/TIG" evidence="5">
    <location>
        <begin position="419"/>
        <end position="498"/>
    </location>
</feature>
<dbReference type="Gene3D" id="2.60.40.10">
    <property type="entry name" value="Immunoglobulins"/>
    <property type="match status" value="5"/>
</dbReference>
<dbReference type="InterPro" id="IPR002909">
    <property type="entry name" value="IPT_dom"/>
</dbReference>
<evidence type="ECO:0000259" key="5">
    <source>
        <dbReference type="Pfam" id="PF01833"/>
    </source>
</evidence>
<feature type="transmembrane region" description="Helical" evidence="4">
    <location>
        <begin position="57"/>
        <end position="78"/>
    </location>
</feature>
<dbReference type="Pfam" id="PF01833">
    <property type="entry name" value="TIG"/>
    <property type="match status" value="2"/>
</dbReference>
<evidence type="ECO:0000256" key="3">
    <source>
        <dbReference type="ARBA" id="ARBA00023157"/>
    </source>
</evidence>
<dbReference type="NCBIfam" id="TIGR02232">
    <property type="entry name" value="myxo_disulf_rpt"/>
    <property type="match status" value="4"/>
</dbReference>
<sequence>MKLLAKISLFLSSLALVLTIASGILLPMQSVHAQIDTSLEDVGLESGLSDQSLTVTIGNIISTFLSVLGVIALILVLYGGFVWMTAGGDSAKVDKAKGIMINAVIGLIIILISFAITSFVINALTVGSGTGTGTGSGSGSGSSSGLGGGSVASFAVSSFSPEGEVSIRNVVPRITFSRQIDQISVEGNVVITNIVSGDVIDGTLAVWGNRISFTPTTACPAPNEDRFCFDSYTQYTVTVDSGIESTTGVSLLCSSASCTSTFTTGDLVDVDDPVALISYPDNGASIPVDSFTLVQVDATDDSEVSTAEFYGNETWFDSVAASGSDLSDVTIESVWYTDGLSDGTRYSVDITVTDIAGNEDNDSIRVLALPAFCFDGTISGDETAVDCGGSCGACDGSACTESIECSSGVCELGSCISYPEIESISPANGAVGTFVTIAGEGFRSSGTVTFSDGAGGAMTAPIPSCVDDWSQTQIIVEVPEGAGDGPITVTTSTGTSDSTDDDFGILISDFDVNDTERPNLCQISPSTAQVGDSVTASGFNFGSTQGSSFITFDSRSAGSYSSWSDTAVAMTVPVLTSGDYVDVSVSVNGISSNTVSFGVEYSDEDLPTIYSLSPNEGGVGQYVTISGTNFGSGIGSVWFYDPVSGYSAAGSIDFPSACADSFWSVDQITIIVPAQYTNGVAINESEHQLYITTQLGVDSEVTSFTVNADDPTPGICAIDPDIGEVDDAVVIYGDNFGSSRGSVNFYNGVSATVATGDWGDSSIETTVPSSTQTGPVTVTSAGGIDSNTVNFEVGTATDVTATTVNGGYAWTFSTGAIPITPELIIACSSTVISAVPNSAFTREACTNSILRGTFNTLINESTLNTSSILVYECDGTSCREDEDALVPADSVVVSSSTSQTSFIWTADSSYSSGEWKTSTTYKVVITSDIASVDGINLDNDVSWTFTTSASSVNCDVEDVIVSPYSDTISESGYYSEFNALPVTSCQVLDPTDYIWDWDTDPSSYIRINSCEDISESYCAQAEALFEGTTTLSAQELASRTEGEATVIVDFTDPYVSNYAPDCDSACVNGQVSLSFNTVMDSSIEDIGSVQLYSCANELCVTLSPIDTIAHCSLVDGCAEVTLDIVDLAYTGELNPSSFYRVVLSGLVVSQSGVALTRTNYGDDFSWTFGTSDDDSLCSVNRIVLSPENILLNAVGETQPYEISAYGSPDQCSVAGQELNAYGYDWQWTTPIVDDADVSEWITIAGSLLDVGQSSVPAGCTASCLAQGSSAYDAICGDWITDIGEDCEDGNVADGDGCSSRCLNEGTEACSYTCTGTSTACASDTGCQETCDITDTETLTGICSISLTNCSTSADCALGSVTCDATSSACCGDGDVDLHEECDDGAVVDGDGCSSICLNEGSRAVGATCGNGDIAHEYLWGGEECDDGNATSGDGCSAICLNEGSTAITEILAQCGDSTIDVPYETCDDGNLVNGDGCSSSCLKEGGSGSYGDCGNRIVEVSSSGAGEECDGTQGCTADCLLAGSSVLYSSVSVCGDGTQGTGELAACEDSLYGAGPDDAQDPVQVAQILDSAVELIDVDTQRATSTIEVSYGSLDASTSLYLSCVAENDDDCQAGYGVADSKCCMERPDPSLFPNGSQACRNAEIYGLFNTKMNLASFTNNVYLQLNLGSGDSCPSAHTVASTTSSSWWTRVATFVRRIIAPFVNAQTTGDCIIPIDSVSQVQTTDGTYKVSFHYSTLLEPNASYTIHVLGDTLGDSTKTGVLSYYLVAMDGDASQSFTTYSDICGLDAVEIEDSNSDSPNLFTQTSEQHIFTASAYSYDTGSEQSLEPISGIYEWGWTSWSSDDTSEEFIQQVSQTTGIVPQAEVIYSAVGNSGEAVIVTSAVVTTDSSGESFTCSSTSSRTCLTDSDCPDEEVCEAFNVSGSAQLTALVCENPWPALSYFPFEDNVDGLYPGVNTSATRGRGWMNFSMYYCRDNGDDALTSDDYPELRVVAGKDRGTDEILKEYFLNIYDNEYATGDAIGVRIVMNEQYLSPLSWYYANGFSGSPTEMTIDGFSAIQDGRSVYVSVPNYWVGSIYPNILILSYNLGADLDTVDIFNQLLDNISFITNVRDIALCYDPVGGSYSGTCASDFDCQNGWTCSSDKLKLERDIKRLTDITDIASLVPSATAQLESGTYVRSMDSSVWSSWDEVLSSEIGEDIAQDPLNQYVRCGTGLYASYDATTCVNQTTGAYVCPAQSYTYHYRALGSSGFELGAELEFRNGSWASDIDQNTSDTRNIIIGAQGTGNGFENGPAFCDGTTVWGVSDTCGDGIVGSGEYCEVDDTGVGSACTSSSGLSGYYVTTCNSTCLAFETTSTATCSPISCGNGIIETGEDCDDGSFNGRYGFCGADCSDADRVYCGDGSLAGGELCDCGSTGTPSGAAYGGGTCSLLNGVYDLAQANTCAWDCAGPGPYCGDIDVDDAEECDGNTDSYDETLCSVGSSDDDKKCSVDTDCVNIWGRTGTCGGTVATDNCPYTTVCVDGVADNIGLPCTTDSSCGTGGICSTYAYQTTRTRTCDDSDCTWQEDWENIACKAPGSCGDGTVDDGEECDDGNDDSSDSCTVECTENVCGDGYLYAGEEQCDEGANNGVLCTASYGSTCSYCNELCKAVSTSGDFCGDSVINGAEVCDGSDVPYHYVPSHYVSLVGSYEVGGTCDSYGAVVDGSTCLQVGVCNGGSANGENCVMPTISAIDPCAIFGGTCELPVCSVSCGSMCPFSYTAQRLMIKTNMLGASRSYSADISPYGYASTILSAGNSSSLYVPACSVASGLRMTINEDDRNYPNVEIMLVLDRSNSMADCIDGSSSCSTGDTRIGVLQSAVDEAITTLFDSYDGTGATMKIGWAYIAGLHDYSTTSADDKTFLMMSPDLSEEAIKLSITSGLVTGGVNGTPIYQSIEDAMSGFSGSADEEYLVIFTDGNIYNRDYSSLQWSDIGLPVPAFGSTTLTASSYMHAVSNEIDDIKAQGVHVYTAVLTATPCDITQMQRWSDMDCTSVSGSCSGMQAEGNHICVVPEDGITYAYDATDAAGLQEMYQEIVNSILNITISTTFAGQTESTTVAPGSNLSIDIPSTFACTSSEQTVTLRTSFSGSGTINLSNITLNMCTQ</sequence>
<dbReference type="Pfam" id="PF18895">
    <property type="entry name" value="T4SS_pilin"/>
    <property type="match status" value="1"/>
</dbReference>
<dbReference type="PATRIC" id="fig|1618983.3.peg.499"/>
<dbReference type="InterPro" id="IPR036465">
    <property type="entry name" value="vWFA_dom_sf"/>
</dbReference>
<dbReference type="InterPro" id="IPR032812">
    <property type="entry name" value="SbsA_Ig"/>
</dbReference>
<dbReference type="InterPro" id="IPR013783">
    <property type="entry name" value="Ig-like_fold"/>
</dbReference>
<keyword evidence="2" id="KW-0677">Repeat</keyword>
<keyword evidence="4" id="KW-0472">Membrane</keyword>
<feature type="domain" description="SbsA Ig-like" evidence="6">
    <location>
        <begin position="830"/>
        <end position="947"/>
    </location>
</feature>
<dbReference type="InterPro" id="IPR014756">
    <property type="entry name" value="Ig_E-set"/>
</dbReference>
<dbReference type="InterPro" id="IPR011936">
    <property type="entry name" value="Myxo_disulph_rpt"/>
</dbReference>
<keyword evidence="1" id="KW-0732">Signal</keyword>